<evidence type="ECO:0000256" key="1">
    <source>
        <dbReference type="ARBA" id="ARBA00022723"/>
    </source>
</evidence>
<evidence type="ECO:0000256" key="6">
    <source>
        <dbReference type="SAM" id="Coils"/>
    </source>
</evidence>
<dbReference type="PANTHER" id="PTHR46600">
    <property type="entry name" value="THAP DOMAIN-CONTAINING"/>
    <property type="match status" value="1"/>
</dbReference>
<dbReference type="InterPro" id="IPR026516">
    <property type="entry name" value="THAP1/10"/>
</dbReference>
<dbReference type="Pfam" id="PF05485">
    <property type="entry name" value="THAP"/>
    <property type="match status" value="1"/>
</dbReference>
<dbReference type="GO" id="GO:0006357">
    <property type="term" value="P:regulation of transcription by RNA polymerase II"/>
    <property type="evidence" value="ECO:0007669"/>
    <property type="project" value="TreeGrafter"/>
</dbReference>
<organism evidence="9 10">
    <name type="scientific">Sitophilus oryzae</name>
    <name type="common">Rice weevil</name>
    <name type="synonym">Curculio oryzae</name>
    <dbReference type="NCBI Taxonomy" id="7048"/>
    <lineage>
        <taxon>Eukaryota</taxon>
        <taxon>Metazoa</taxon>
        <taxon>Ecdysozoa</taxon>
        <taxon>Arthropoda</taxon>
        <taxon>Hexapoda</taxon>
        <taxon>Insecta</taxon>
        <taxon>Pterygota</taxon>
        <taxon>Neoptera</taxon>
        <taxon>Endopterygota</taxon>
        <taxon>Coleoptera</taxon>
        <taxon>Polyphaga</taxon>
        <taxon>Cucujiformia</taxon>
        <taxon>Curculionidae</taxon>
        <taxon>Dryophthorinae</taxon>
        <taxon>Sitophilus</taxon>
    </lineage>
</organism>
<evidence type="ECO:0000256" key="5">
    <source>
        <dbReference type="PROSITE-ProRule" id="PRU00309"/>
    </source>
</evidence>
<dbReference type="GO" id="GO:0005634">
    <property type="term" value="C:nucleus"/>
    <property type="evidence" value="ECO:0007669"/>
    <property type="project" value="TreeGrafter"/>
</dbReference>
<dbReference type="SMART" id="SM00692">
    <property type="entry name" value="DM3"/>
    <property type="match status" value="1"/>
</dbReference>
<evidence type="ECO:0000256" key="2">
    <source>
        <dbReference type="ARBA" id="ARBA00022771"/>
    </source>
</evidence>
<gene>
    <name evidence="10" type="primary">LOC115881299</name>
</gene>
<feature type="compositionally biased region" description="Polar residues" evidence="7">
    <location>
        <begin position="130"/>
        <end position="139"/>
    </location>
</feature>
<dbReference type="GO" id="GO:0003700">
    <property type="term" value="F:DNA-binding transcription factor activity"/>
    <property type="evidence" value="ECO:0007669"/>
    <property type="project" value="TreeGrafter"/>
</dbReference>
<proteinExistence type="predicted"/>
<name>A0A6J2XU75_SITOR</name>
<keyword evidence="2 5" id="KW-0863">Zinc-finger</keyword>
<dbReference type="GO" id="GO:0000978">
    <property type="term" value="F:RNA polymerase II cis-regulatory region sequence-specific DNA binding"/>
    <property type="evidence" value="ECO:0007669"/>
    <property type="project" value="TreeGrafter"/>
</dbReference>
<dbReference type="SUPFAM" id="SSF57716">
    <property type="entry name" value="Glucocorticoid receptor-like (DNA-binding domain)"/>
    <property type="match status" value="1"/>
</dbReference>
<evidence type="ECO:0000256" key="7">
    <source>
        <dbReference type="SAM" id="MobiDB-lite"/>
    </source>
</evidence>
<dbReference type="AlphaFoldDB" id="A0A6J2XU75"/>
<dbReference type="KEGG" id="soy:115881299"/>
<dbReference type="PANTHER" id="PTHR46600:SF7">
    <property type="entry name" value="SI:DKEY-228B2.6-RELATED"/>
    <property type="match status" value="1"/>
</dbReference>
<evidence type="ECO:0000256" key="4">
    <source>
        <dbReference type="ARBA" id="ARBA00023125"/>
    </source>
</evidence>
<evidence type="ECO:0000313" key="9">
    <source>
        <dbReference type="Proteomes" id="UP000504635"/>
    </source>
</evidence>
<keyword evidence="4 5" id="KW-0238">DNA-binding</keyword>
<dbReference type="InParanoid" id="A0A6J2XU75"/>
<sequence length="208" mass="24266">MVQSCSAYNCTERYKPGSGVSFHVFPDDPEIKKKWLVNMRRKNFTPTKYTRLCSKHFAPSCYFKNGWSSKKALKLDAVPTIFSFPDQPENESHIEDSPESSSCQDDIDMLLENKPDTNHIFLPRHEESTPETSSDTGGKSSKRKKRQTYLGDFKETQLVNEKYKFTVKRILTKKQQQIKMLQQRNRRLEQKVAKLTSILNYILEQESD</sequence>
<reference evidence="10" key="1">
    <citation type="submission" date="2025-08" db="UniProtKB">
        <authorList>
            <consortium name="RefSeq"/>
        </authorList>
    </citation>
    <scope>IDENTIFICATION</scope>
    <source>
        <tissue evidence="10">Gonads</tissue>
    </source>
</reference>
<dbReference type="PROSITE" id="PS50950">
    <property type="entry name" value="ZF_THAP"/>
    <property type="match status" value="1"/>
</dbReference>
<feature type="domain" description="THAP-type" evidence="8">
    <location>
        <begin position="1"/>
        <end position="82"/>
    </location>
</feature>
<evidence type="ECO:0000256" key="3">
    <source>
        <dbReference type="ARBA" id="ARBA00022833"/>
    </source>
</evidence>
<feature type="coiled-coil region" evidence="6">
    <location>
        <begin position="171"/>
        <end position="198"/>
    </location>
</feature>
<dbReference type="Proteomes" id="UP000504635">
    <property type="component" value="Unplaced"/>
</dbReference>
<dbReference type="InterPro" id="IPR038441">
    <property type="entry name" value="THAP_Znf_sf"/>
</dbReference>
<dbReference type="Gene3D" id="6.20.210.20">
    <property type="entry name" value="THAP domain"/>
    <property type="match status" value="1"/>
</dbReference>
<dbReference type="OrthoDB" id="7312725at2759"/>
<keyword evidence="1" id="KW-0479">Metal-binding</keyword>
<dbReference type="InterPro" id="IPR006612">
    <property type="entry name" value="THAP_Znf"/>
</dbReference>
<dbReference type="GO" id="GO:0008270">
    <property type="term" value="F:zinc ion binding"/>
    <property type="evidence" value="ECO:0007669"/>
    <property type="project" value="UniProtKB-KW"/>
</dbReference>
<protein>
    <submittedName>
        <fullName evidence="10">THAP domain-containing protein 1-like</fullName>
    </submittedName>
</protein>
<evidence type="ECO:0000259" key="8">
    <source>
        <dbReference type="PROSITE" id="PS50950"/>
    </source>
</evidence>
<keyword evidence="6" id="KW-0175">Coiled coil</keyword>
<feature type="region of interest" description="Disordered" evidence="7">
    <location>
        <begin position="120"/>
        <end position="147"/>
    </location>
</feature>
<evidence type="ECO:0000313" key="10">
    <source>
        <dbReference type="RefSeq" id="XP_030754586.1"/>
    </source>
</evidence>
<dbReference type="RefSeq" id="XP_030754586.1">
    <property type="nucleotide sequence ID" value="XM_030898726.1"/>
</dbReference>
<dbReference type="SMART" id="SM00980">
    <property type="entry name" value="THAP"/>
    <property type="match status" value="1"/>
</dbReference>
<dbReference type="GeneID" id="115881299"/>
<accession>A0A6J2XU75</accession>
<keyword evidence="3" id="KW-0862">Zinc</keyword>
<keyword evidence="9" id="KW-1185">Reference proteome</keyword>